<dbReference type="OrthoDB" id="284473at2759"/>
<protein>
    <submittedName>
        <fullName evidence="3">Similar to ENGASE: Cytosolic endo-beta-N-acetylglucosaminidase (Gallus gallus)</fullName>
    </submittedName>
</protein>
<dbReference type="AlphaFoldDB" id="A0A8J2HCX8"/>
<proteinExistence type="predicted"/>
<dbReference type="PANTHER" id="PTHR13246:SF1">
    <property type="entry name" value="CYTOSOLIC ENDO-BETA-N-ACETYLGLUCOSAMINIDASE"/>
    <property type="match status" value="1"/>
</dbReference>
<dbReference type="Gene3D" id="3.20.20.80">
    <property type="entry name" value="Glycosidases"/>
    <property type="match status" value="1"/>
</dbReference>
<dbReference type="InterPro" id="IPR005201">
    <property type="entry name" value="TIM_ENGase"/>
</dbReference>
<evidence type="ECO:0000313" key="4">
    <source>
        <dbReference type="Proteomes" id="UP000786811"/>
    </source>
</evidence>
<evidence type="ECO:0000259" key="2">
    <source>
        <dbReference type="Pfam" id="PF03644"/>
    </source>
</evidence>
<dbReference type="Pfam" id="PF03644">
    <property type="entry name" value="Glyco_hydro_85"/>
    <property type="match status" value="1"/>
</dbReference>
<name>A0A8J2HCX8_COTCN</name>
<comment type="caution">
    <text evidence="3">The sequence shown here is derived from an EMBL/GenBank/DDBJ whole genome shotgun (WGS) entry which is preliminary data.</text>
</comment>
<dbReference type="Gene3D" id="2.60.120.260">
    <property type="entry name" value="Galactose-binding domain-like"/>
    <property type="match status" value="1"/>
</dbReference>
<dbReference type="Proteomes" id="UP000786811">
    <property type="component" value="Unassembled WGS sequence"/>
</dbReference>
<feature type="transmembrane region" description="Helical" evidence="1">
    <location>
        <begin position="21"/>
        <end position="39"/>
    </location>
</feature>
<keyword evidence="4" id="KW-1185">Reference proteome</keyword>
<keyword evidence="1" id="KW-0812">Transmembrane</keyword>
<dbReference type="InterPro" id="IPR017853">
    <property type="entry name" value="GH"/>
</dbReference>
<dbReference type="SUPFAM" id="SSF51445">
    <property type="entry name" value="(Trans)glycosidases"/>
    <property type="match status" value="1"/>
</dbReference>
<dbReference type="EMBL" id="CAJNRD030001119">
    <property type="protein sequence ID" value="CAG5089395.1"/>
    <property type="molecule type" value="Genomic_DNA"/>
</dbReference>
<dbReference type="InterPro" id="IPR032979">
    <property type="entry name" value="ENGase"/>
</dbReference>
<dbReference type="GO" id="GO:0033925">
    <property type="term" value="F:mannosyl-glycoprotein endo-beta-N-acetylglucosaminidase activity"/>
    <property type="evidence" value="ECO:0007669"/>
    <property type="project" value="UniProtKB-EC"/>
</dbReference>
<dbReference type="GO" id="GO:0005829">
    <property type="term" value="C:cytosol"/>
    <property type="evidence" value="ECO:0007669"/>
    <property type="project" value="UniProtKB-SubCell"/>
</dbReference>
<feature type="domain" description="Cytosolic endo-beta-N-acetylglucosaminidase TIM barrel" evidence="2">
    <location>
        <begin position="111"/>
        <end position="372"/>
    </location>
</feature>
<keyword evidence="1" id="KW-1133">Transmembrane helix</keyword>
<accession>A0A8J2HCX8</accession>
<reference evidence="3" key="1">
    <citation type="submission" date="2021-04" db="EMBL/GenBank/DDBJ databases">
        <authorList>
            <person name="Chebbi M.A.C M."/>
        </authorList>
    </citation>
    <scope>NUCLEOTIDE SEQUENCE</scope>
</reference>
<evidence type="ECO:0000256" key="1">
    <source>
        <dbReference type="SAM" id="Phobius"/>
    </source>
</evidence>
<organism evidence="3 4">
    <name type="scientific">Cotesia congregata</name>
    <name type="common">Parasitoid wasp</name>
    <name type="synonym">Apanteles congregatus</name>
    <dbReference type="NCBI Taxonomy" id="51543"/>
    <lineage>
        <taxon>Eukaryota</taxon>
        <taxon>Metazoa</taxon>
        <taxon>Ecdysozoa</taxon>
        <taxon>Arthropoda</taxon>
        <taxon>Hexapoda</taxon>
        <taxon>Insecta</taxon>
        <taxon>Pterygota</taxon>
        <taxon>Neoptera</taxon>
        <taxon>Endopterygota</taxon>
        <taxon>Hymenoptera</taxon>
        <taxon>Apocrita</taxon>
        <taxon>Ichneumonoidea</taxon>
        <taxon>Braconidae</taxon>
        <taxon>Microgastrinae</taxon>
        <taxon>Cotesia</taxon>
    </lineage>
</organism>
<gene>
    <name evidence="3" type="ORF">HICCMSTLAB_LOCUS5222</name>
</gene>
<dbReference type="PANTHER" id="PTHR13246">
    <property type="entry name" value="ENDO BETA N-ACETYLGLUCOSAMINIDASE"/>
    <property type="match status" value="1"/>
</dbReference>
<evidence type="ECO:0000313" key="3">
    <source>
        <dbReference type="EMBL" id="CAG5089395.1"/>
    </source>
</evidence>
<keyword evidence="1" id="KW-0472">Membrane</keyword>
<sequence length="585" mass="68453">MTQISRYFQFNLLTKRNRITMKFLGLVLTVTFFAVIINAPRVARPFQTLEELYSSLDSLEIWPEVFKLRESAEYVYSGREISQEEYVQNLTRFNRSNQPKTIVCHDLKGGYLEDRFIDGSSASDSYGFYHWSIIDIFIYFSHYLVTIPPYGWIQSAHKHGVKVLGTVMTEWTEGEEVWSQILSSIEETEKFAGALILLAKHFNFEGWLLNIENDINPDDIDQLKYFVQYLTDGIHSEIDDAEIIWYDNFFDFADGIFVNYNWTDTGLLSSRSIAERENRALDIYVGIDVWGRGCPGGGGFNSKEAVEIIREYNLSVAIFASSWTYENFKGQTFELLEDIFWAQLTPYMYIHVPIYDNEVFSTSFSHGFGEKYFYSGDDETTTSAFYNLALQEPQISVPNYQLQFTFVNIPEDKEDREEDEELLEEEVPIYKFETPFHRIQTQGSNIIIEKKPDQQINSIQYFNKYSYNGGGCIKINVARPQYYRLFLMHLKHNTDVQIIIIHRSDKKNYIQDNYRTNYPVVVVKNNSTTKYLDPYENFQLNSQWVQSCYFSTNMETINELGVIFTTIGSYYLGMIQIYPLPKNFE</sequence>